<dbReference type="PANTHER" id="PTHR34386">
    <property type="entry name" value="GLUTAREDOXIN"/>
    <property type="match status" value="1"/>
</dbReference>
<dbReference type="Proteomes" id="UP000267187">
    <property type="component" value="Unassembled WGS sequence"/>
</dbReference>
<reference evidence="2 3" key="1">
    <citation type="submission" date="2018-10" db="EMBL/GenBank/DDBJ databases">
        <title>Genomic Encyclopedia of Type Strains, Phase IV (KMG-IV): sequencing the most valuable type-strain genomes for metagenomic binning, comparative biology and taxonomic classification.</title>
        <authorList>
            <person name="Goeker M."/>
        </authorList>
    </citation>
    <scope>NUCLEOTIDE SEQUENCE [LARGE SCALE GENOMIC DNA]</scope>
    <source>
        <strain evidence="2 3">DSM 25080</strain>
    </source>
</reference>
<dbReference type="GO" id="GO:0009055">
    <property type="term" value="F:electron transfer activity"/>
    <property type="evidence" value="ECO:0007669"/>
    <property type="project" value="TreeGrafter"/>
</dbReference>
<dbReference type="InterPro" id="IPR036249">
    <property type="entry name" value="Thioredoxin-like_sf"/>
</dbReference>
<dbReference type="AlphaFoldDB" id="A0A3M0ADH4"/>
<dbReference type="OrthoDB" id="9814618at2"/>
<gene>
    <name evidence="2" type="ORF">DFR27_0517</name>
</gene>
<dbReference type="SUPFAM" id="SSF52833">
    <property type="entry name" value="Thioredoxin-like"/>
    <property type="match status" value="1"/>
</dbReference>
<organism evidence="2 3">
    <name type="scientific">Umboniibacter marinipuniceus</name>
    <dbReference type="NCBI Taxonomy" id="569599"/>
    <lineage>
        <taxon>Bacteria</taxon>
        <taxon>Pseudomonadati</taxon>
        <taxon>Pseudomonadota</taxon>
        <taxon>Gammaproteobacteria</taxon>
        <taxon>Cellvibrionales</taxon>
        <taxon>Cellvibrionaceae</taxon>
        <taxon>Umboniibacter</taxon>
    </lineage>
</organism>
<dbReference type="Gene3D" id="3.40.30.10">
    <property type="entry name" value="Glutaredoxin"/>
    <property type="match status" value="1"/>
</dbReference>
<evidence type="ECO:0000313" key="2">
    <source>
        <dbReference type="EMBL" id="RMA82567.1"/>
    </source>
</evidence>
<dbReference type="RefSeq" id="WP_147434502.1">
    <property type="nucleotide sequence ID" value="NZ_REFJ01000001.1"/>
</dbReference>
<dbReference type="Pfam" id="PF00462">
    <property type="entry name" value="Glutaredoxin"/>
    <property type="match status" value="1"/>
</dbReference>
<accession>A0A3M0ADH4</accession>
<feature type="domain" description="Glutaredoxin" evidence="1">
    <location>
        <begin position="3"/>
        <end position="61"/>
    </location>
</feature>
<name>A0A3M0ADH4_9GAMM</name>
<dbReference type="PANTHER" id="PTHR34386:SF1">
    <property type="entry name" value="GLUTAREDOXIN-LIKE PROTEIN NRDH"/>
    <property type="match status" value="1"/>
</dbReference>
<dbReference type="InterPro" id="IPR051548">
    <property type="entry name" value="Grx-like_ET"/>
</dbReference>
<protein>
    <submittedName>
        <fullName evidence="2">Glutaredoxin</fullName>
    </submittedName>
</protein>
<sequence>MNVTLYSTKSCPHCTAVKKWFRGHGIRYTELRVDQNSRAAKTLARKGLRGVPQVEVGGTFVLPLTYPKLTKACGIK</sequence>
<dbReference type="PROSITE" id="PS51354">
    <property type="entry name" value="GLUTAREDOXIN_2"/>
    <property type="match status" value="1"/>
</dbReference>
<keyword evidence="3" id="KW-1185">Reference proteome</keyword>
<comment type="caution">
    <text evidence="2">The sequence shown here is derived from an EMBL/GenBank/DDBJ whole genome shotgun (WGS) entry which is preliminary data.</text>
</comment>
<evidence type="ECO:0000259" key="1">
    <source>
        <dbReference type="Pfam" id="PF00462"/>
    </source>
</evidence>
<evidence type="ECO:0000313" key="3">
    <source>
        <dbReference type="Proteomes" id="UP000267187"/>
    </source>
</evidence>
<proteinExistence type="predicted"/>
<dbReference type="GO" id="GO:0045454">
    <property type="term" value="P:cell redox homeostasis"/>
    <property type="evidence" value="ECO:0007669"/>
    <property type="project" value="TreeGrafter"/>
</dbReference>
<dbReference type="CDD" id="cd02976">
    <property type="entry name" value="NrdH"/>
    <property type="match status" value="1"/>
</dbReference>
<dbReference type="InterPro" id="IPR002109">
    <property type="entry name" value="Glutaredoxin"/>
</dbReference>
<dbReference type="EMBL" id="REFJ01000001">
    <property type="protein sequence ID" value="RMA82567.1"/>
    <property type="molecule type" value="Genomic_DNA"/>
</dbReference>